<dbReference type="InterPro" id="IPR043137">
    <property type="entry name" value="GGT_ssub_C"/>
</dbReference>
<dbReference type="PANTHER" id="PTHR43881">
    <property type="entry name" value="GAMMA-GLUTAMYLTRANSPEPTIDASE (AFU_ORTHOLOGUE AFUA_4G13580)"/>
    <property type="match status" value="1"/>
</dbReference>
<dbReference type="AlphaFoldDB" id="A0AAN6UTK1"/>
<protein>
    <recommendedName>
        <fullName evidence="4">Gamma-glutamyltranspeptidase</fullName>
    </recommendedName>
</protein>
<dbReference type="Proteomes" id="UP001304895">
    <property type="component" value="Unassembled WGS sequence"/>
</dbReference>
<dbReference type="PANTHER" id="PTHR43881:SF1">
    <property type="entry name" value="GAMMA-GLUTAMYLTRANSPEPTIDASE (AFU_ORTHOLOGUE AFUA_4G13580)"/>
    <property type="match status" value="1"/>
</dbReference>
<evidence type="ECO:0000313" key="3">
    <source>
        <dbReference type="Proteomes" id="UP001304895"/>
    </source>
</evidence>
<dbReference type="EMBL" id="MU853401">
    <property type="protein sequence ID" value="KAK4138670.1"/>
    <property type="molecule type" value="Genomic_DNA"/>
</dbReference>
<reference evidence="2" key="1">
    <citation type="journal article" date="2023" name="Mol. Phylogenet. Evol.">
        <title>Genome-scale phylogeny and comparative genomics of the fungal order Sordariales.</title>
        <authorList>
            <person name="Hensen N."/>
            <person name="Bonometti L."/>
            <person name="Westerberg I."/>
            <person name="Brannstrom I.O."/>
            <person name="Guillou S."/>
            <person name="Cros-Aarteil S."/>
            <person name="Calhoun S."/>
            <person name="Haridas S."/>
            <person name="Kuo A."/>
            <person name="Mondo S."/>
            <person name="Pangilinan J."/>
            <person name="Riley R."/>
            <person name="LaButti K."/>
            <person name="Andreopoulos B."/>
            <person name="Lipzen A."/>
            <person name="Chen C."/>
            <person name="Yan M."/>
            <person name="Daum C."/>
            <person name="Ng V."/>
            <person name="Clum A."/>
            <person name="Steindorff A."/>
            <person name="Ohm R.A."/>
            <person name="Martin F."/>
            <person name="Silar P."/>
            <person name="Natvig D.O."/>
            <person name="Lalanne C."/>
            <person name="Gautier V."/>
            <person name="Ament-Velasquez S.L."/>
            <person name="Kruys A."/>
            <person name="Hutchinson M.I."/>
            <person name="Powell A.J."/>
            <person name="Barry K."/>
            <person name="Miller A.N."/>
            <person name="Grigoriev I.V."/>
            <person name="Debuchy R."/>
            <person name="Gladieux P."/>
            <person name="Hiltunen Thoren M."/>
            <person name="Johannesson H."/>
        </authorList>
    </citation>
    <scope>NUCLEOTIDE SEQUENCE</scope>
    <source>
        <strain evidence="2">CBS 123565</strain>
    </source>
</reference>
<comment type="caution">
    <text evidence="2">The sequence shown here is derived from an EMBL/GenBank/DDBJ whole genome shotgun (WGS) entry which is preliminary data.</text>
</comment>
<evidence type="ECO:0000256" key="1">
    <source>
        <dbReference type="SAM" id="MobiDB-lite"/>
    </source>
</evidence>
<organism evidence="2 3">
    <name type="scientific">Trichocladium antarcticum</name>
    <dbReference type="NCBI Taxonomy" id="1450529"/>
    <lineage>
        <taxon>Eukaryota</taxon>
        <taxon>Fungi</taxon>
        <taxon>Dikarya</taxon>
        <taxon>Ascomycota</taxon>
        <taxon>Pezizomycotina</taxon>
        <taxon>Sordariomycetes</taxon>
        <taxon>Sordariomycetidae</taxon>
        <taxon>Sordariales</taxon>
        <taxon>Chaetomiaceae</taxon>
        <taxon>Trichocladium</taxon>
    </lineage>
</organism>
<reference evidence="2" key="2">
    <citation type="submission" date="2023-05" db="EMBL/GenBank/DDBJ databases">
        <authorList>
            <consortium name="Lawrence Berkeley National Laboratory"/>
            <person name="Steindorff A."/>
            <person name="Hensen N."/>
            <person name="Bonometti L."/>
            <person name="Westerberg I."/>
            <person name="Brannstrom I.O."/>
            <person name="Guillou S."/>
            <person name="Cros-Aarteil S."/>
            <person name="Calhoun S."/>
            <person name="Haridas S."/>
            <person name="Kuo A."/>
            <person name="Mondo S."/>
            <person name="Pangilinan J."/>
            <person name="Riley R."/>
            <person name="Labutti K."/>
            <person name="Andreopoulos B."/>
            <person name="Lipzen A."/>
            <person name="Chen C."/>
            <person name="Yanf M."/>
            <person name="Daum C."/>
            <person name="Ng V."/>
            <person name="Clum A."/>
            <person name="Ohm R."/>
            <person name="Martin F."/>
            <person name="Silar P."/>
            <person name="Natvig D."/>
            <person name="Lalanne C."/>
            <person name="Gautier V."/>
            <person name="Ament-Velasquez S.L."/>
            <person name="Kruys A."/>
            <person name="Hutchinson M.I."/>
            <person name="Powell A.J."/>
            <person name="Barry K."/>
            <person name="Miller A.N."/>
            <person name="Grigoriev I.V."/>
            <person name="Debuchy R."/>
            <person name="Gladieux P."/>
            <person name="Thoren M.H."/>
            <person name="Johannesson H."/>
        </authorList>
    </citation>
    <scope>NUCLEOTIDE SEQUENCE</scope>
    <source>
        <strain evidence="2">CBS 123565</strain>
    </source>
</reference>
<dbReference type="PRINTS" id="PR01210">
    <property type="entry name" value="GGTRANSPTASE"/>
</dbReference>
<name>A0AAN6UTK1_9PEZI</name>
<accession>A0AAN6UTK1</accession>
<evidence type="ECO:0008006" key="4">
    <source>
        <dbReference type="Google" id="ProtNLM"/>
    </source>
</evidence>
<dbReference type="InterPro" id="IPR052896">
    <property type="entry name" value="GGT-like_enzyme"/>
</dbReference>
<keyword evidence="3" id="KW-1185">Reference proteome</keyword>
<proteinExistence type="predicted"/>
<dbReference type="Gene3D" id="3.60.20.40">
    <property type="match status" value="1"/>
</dbReference>
<sequence length="752" mass="78181">MPLPTSSVYPPPSREFMKWPSRRSVVHSTKGIVACSQPLAAKCGIDILNAGGNAADAAVAVAAGLNMTEPCSTGIGGDMFCLYYDAATGSVSALNGSGRSGAKYTLERIRASLGLADGAPGDIPMSSVHAATVPGAAAGWVDTVERFGSGKLSLAQVLAPAIELGEKGFPVSEDAAFFWQRSEETLRKASPNFAEMLKADPSAPDGVRAPRAGDIIKLPNLARTFRTLGAEGKKGFYSGRIAEEIIKVIGDLGGHLELADLQHHLETGSEPVDPISLKFHGQGAGAASGGVELWEHPPNGQGIVALMALGILQELEAQGKIPTFTAADHNTAPYLHAIIESLRIAFADANWFVTDPATDAVPTAELISQPYLAARAALFDPAAASTAPHDHGDPFPSPALRSSDTVYFAAADGAGNAISFINSNYGGFGTAVVPRGCGFTLQNRGANFALSPAAHPNLVAPRKRPYHTIIPALATNPADGSLHSVLGVMGGFMQPQGHVQVLLGQLVGGLGPQQALDAPRVCIGAGMADVGDVGGRTVYVEEGMPEETVAGLRARGHRVEVRGGIQLPVSPAAAYSFFSPSCAASPSVTTTRFSSSSFASSPFWCIDTTMSHPPTNSLSTYSCGIVGQSEYSLIPTAAKQVSPSSPRKKKEKENIPSRNAWSSSTLNAANLSGSTPCRPSTWMLARENPHCGVSGVPFMKSTTGAAPTARSIACRVASERSRNCAAERNGEARAWGAARVAAAKPTWCLPRS</sequence>
<dbReference type="Pfam" id="PF01019">
    <property type="entry name" value="G_glu_transpept"/>
    <property type="match status" value="1"/>
</dbReference>
<dbReference type="SUPFAM" id="SSF56235">
    <property type="entry name" value="N-terminal nucleophile aminohydrolases (Ntn hydrolases)"/>
    <property type="match status" value="1"/>
</dbReference>
<dbReference type="Gene3D" id="1.10.246.130">
    <property type="match status" value="1"/>
</dbReference>
<feature type="region of interest" description="Disordered" evidence="1">
    <location>
        <begin position="637"/>
        <end position="660"/>
    </location>
</feature>
<gene>
    <name evidence="2" type="ORF">BT67DRAFT_431216</name>
</gene>
<evidence type="ECO:0000313" key="2">
    <source>
        <dbReference type="EMBL" id="KAK4138670.1"/>
    </source>
</evidence>
<dbReference type="InterPro" id="IPR029055">
    <property type="entry name" value="Ntn_hydrolases_N"/>
</dbReference>
<dbReference type="InterPro" id="IPR043138">
    <property type="entry name" value="GGT_lsub"/>
</dbReference>